<protein>
    <submittedName>
        <fullName evidence="1">Uncharacterized protein</fullName>
    </submittedName>
</protein>
<reference evidence="1" key="1">
    <citation type="submission" date="2023-04" db="EMBL/GenBank/DDBJ databases">
        <authorList>
            <person name="Vijverberg K."/>
            <person name="Xiong W."/>
            <person name="Schranz E."/>
        </authorList>
    </citation>
    <scope>NUCLEOTIDE SEQUENCE</scope>
</reference>
<name>A0AA36E634_LACSI</name>
<dbReference type="AlphaFoldDB" id="A0AA36E634"/>
<gene>
    <name evidence="1" type="ORF">LSALG_LOCUS23996</name>
</gene>
<organism evidence="1 2">
    <name type="scientific">Lactuca saligna</name>
    <name type="common">Willowleaf lettuce</name>
    <dbReference type="NCBI Taxonomy" id="75948"/>
    <lineage>
        <taxon>Eukaryota</taxon>
        <taxon>Viridiplantae</taxon>
        <taxon>Streptophyta</taxon>
        <taxon>Embryophyta</taxon>
        <taxon>Tracheophyta</taxon>
        <taxon>Spermatophyta</taxon>
        <taxon>Magnoliopsida</taxon>
        <taxon>eudicotyledons</taxon>
        <taxon>Gunneridae</taxon>
        <taxon>Pentapetalae</taxon>
        <taxon>asterids</taxon>
        <taxon>campanulids</taxon>
        <taxon>Asterales</taxon>
        <taxon>Asteraceae</taxon>
        <taxon>Cichorioideae</taxon>
        <taxon>Cichorieae</taxon>
        <taxon>Lactucinae</taxon>
        <taxon>Lactuca</taxon>
    </lineage>
</organism>
<accession>A0AA36E634</accession>
<dbReference type="Proteomes" id="UP001177003">
    <property type="component" value="Chromosome 5"/>
</dbReference>
<evidence type="ECO:0000313" key="2">
    <source>
        <dbReference type="Proteomes" id="UP001177003"/>
    </source>
</evidence>
<dbReference type="EMBL" id="OX465081">
    <property type="protein sequence ID" value="CAI9284471.1"/>
    <property type="molecule type" value="Genomic_DNA"/>
</dbReference>
<sequence>MTIKNSLMIDRFKTLLLNEKCIMDTYILVQLCQSKDYLILIVISSSFLDPQFYSLSISDMSNNVVGLSTIDSTMVSQPLNQKQQVGGQNSRILHSLESHMGGGIRSSLQQKAYGFSNGSINNGLGMMPKNSPMMNALGTSESYVTPSHYGNMNVHQQQMSQGDGYGSRTTNSSRTGNFYVPTTSNTSMMNNQSSSQRSCISAFFASQKNAKSGIKY</sequence>
<keyword evidence="2" id="KW-1185">Reference proteome</keyword>
<evidence type="ECO:0000313" key="1">
    <source>
        <dbReference type="EMBL" id="CAI9284471.1"/>
    </source>
</evidence>
<proteinExistence type="predicted"/>